<dbReference type="EMBL" id="JACHNZ010000002">
    <property type="protein sequence ID" value="MBB4630748.1"/>
    <property type="molecule type" value="Genomic_DNA"/>
</dbReference>
<dbReference type="RefSeq" id="WP_184064182.1">
    <property type="nucleotide sequence ID" value="NZ_JACHNZ010000002.1"/>
</dbReference>
<gene>
    <name evidence="1" type="ORF">GGQ98_000351</name>
</gene>
<organism evidence="1 2">
    <name type="scientific">Sphingosinicella soli</name>
    <dbReference type="NCBI Taxonomy" id="333708"/>
    <lineage>
        <taxon>Bacteria</taxon>
        <taxon>Pseudomonadati</taxon>
        <taxon>Pseudomonadota</taxon>
        <taxon>Alphaproteobacteria</taxon>
        <taxon>Sphingomonadales</taxon>
        <taxon>Sphingosinicellaceae</taxon>
        <taxon>Sphingosinicella</taxon>
    </lineage>
</organism>
<comment type="caution">
    <text evidence="1">The sequence shown here is derived from an EMBL/GenBank/DDBJ whole genome shotgun (WGS) entry which is preliminary data.</text>
</comment>
<dbReference type="Proteomes" id="UP000566324">
    <property type="component" value="Unassembled WGS sequence"/>
</dbReference>
<proteinExistence type="predicted"/>
<keyword evidence="2" id="KW-1185">Reference proteome</keyword>
<protein>
    <submittedName>
        <fullName evidence="1">Uncharacterized protein</fullName>
    </submittedName>
</protein>
<reference evidence="1 2" key="1">
    <citation type="submission" date="2020-08" db="EMBL/GenBank/DDBJ databases">
        <title>Genomic Encyclopedia of Type Strains, Phase IV (KMG-IV): sequencing the most valuable type-strain genomes for metagenomic binning, comparative biology and taxonomic classification.</title>
        <authorList>
            <person name="Goeker M."/>
        </authorList>
    </citation>
    <scope>NUCLEOTIDE SEQUENCE [LARGE SCALE GENOMIC DNA]</scope>
    <source>
        <strain evidence="1 2">DSM 17328</strain>
    </source>
</reference>
<evidence type="ECO:0000313" key="2">
    <source>
        <dbReference type="Proteomes" id="UP000566324"/>
    </source>
</evidence>
<name>A0A7W7AYK0_9SPHN</name>
<sequence length="55" mass="5860">MSQALAFANGWNLATTLMVCVVVFHADGGNYGVMLAAEYDGDPGAVIHEFDPFQP</sequence>
<accession>A0A7W7AYK0</accession>
<dbReference type="AlphaFoldDB" id="A0A7W7AYK0"/>
<evidence type="ECO:0000313" key="1">
    <source>
        <dbReference type="EMBL" id="MBB4630748.1"/>
    </source>
</evidence>